<evidence type="ECO:0000313" key="8">
    <source>
        <dbReference type="EMBL" id="PKQ66887.1"/>
    </source>
</evidence>
<name>A0A2N3I9A8_9BACT</name>
<dbReference type="RefSeq" id="WP_101359492.1">
    <property type="nucleotide sequence ID" value="NZ_NKXO01000040.1"/>
</dbReference>
<dbReference type="InterPro" id="IPR022687">
    <property type="entry name" value="HTH_DTXR"/>
</dbReference>
<dbReference type="Proteomes" id="UP000233387">
    <property type="component" value="Unassembled WGS sequence"/>
</dbReference>
<organism evidence="8 9">
    <name type="scientific">Raineya orbicola</name>
    <dbReference type="NCBI Taxonomy" id="2016530"/>
    <lineage>
        <taxon>Bacteria</taxon>
        <taxon>Pseudomonadati</taxon>
        <taxon>Bacteroidota</taxon>
        <taxon>Cytophagia</taxon>
        <taxon>Cytophagales</taxon>
        <taxon>Raineyaceae</taxon>
        <taxon>Raineya</taxon>
    </lineage>
</organism>
<dbReference type="OrthoDB" id="9791355at2"/>
<evidence type="ECO:0000256" key="1">
    <source>
        <dbReference type="ARBA" id="ARBA00007871"/>
    </source>
</evidence>
<dbReference type="SUPFAM" id="SSF47979">
    <property type="entry name" value="Iron-dependent repressor protein, dimerization domain"/>
    <property type="match status" value="1"/>
</dbReference>
<sequence>MLSITEENYLKAIFTLSYPKFSGYSSEISTSDIAKHLGINSASVSDMLKKLHQKQLIDYVKYQGVKLTDEGRKIATDIVRKHRIWETFLVDKLNFTWDEVHEIAEQLEHIHSPLLIERLHQYLGSPDFDPHGEPIPDKRGLFPEDKMKNWICLNSCNRQQILEVKCVKDDSSNLLHFLDKKQIRIGSKIKCVDTNNYDDSMEVEIDFKNIVVSLSREVSNKIYGVIINE</sequence>
<dbReference type="InterPro" id="IPR001367">
    <property type="entry name" value="Fe_dep_repressor"/>
</dbReference>
<feature type="domain" description="HTH dtxR-type" evidence="7">
    <location>
        <begin position="1"/>
        <end position="68"/>
    </location>
</feature>
<reference evidence="8 9" key="1">
    <citation type="submission" date="2017-06" db="EMBL/GenBank/DDBJ databases">
        <title>Raineya orbicola gen. nov., sp. nov. a slightly thermophilic bacterium of the phylum Bacteroidetes and the description of Raineyaceae fam. nov.</title>
        <authorList>
            <person name="Albuquerque L."/>
            <person name="Polonia A.R.M."/>
            <person name="Barroso C."/>
            <person name="Froufe H.J.C."/>
            <person name="Lage O."/>
            <person name="Lobo-Da-Cunha A."/>
            <person name="Egas C."/>
            <person name="Da Costa M.S."/>
        </authorList>
    </citation>
    <scope>NUCLEOTIDE SEQUENCE [LARGE SCALE GENOMIC DNA]</scope>
    <source>
        <strain evidence="8 9">SPSPC-11</strain>
    </source>
</reference>
<dbReference type="InterPro" id="IPR007167">
    <property type="entry name" value="Fe-transptr_FeoA-like"/>
</dbReference>
<dbReference type="GO" id="GO:0046983">
    <property type="term" value="F:protein dimerization activity"/>
    <property type="evidence" value="ECO:0007669"/>
    <property type="project" value="InterPro"/>
</dbReference>
<dbReference type="Gene3D" id="2.30.30.90">
    <property type="match status" value="1"/>
</dbReference>
<comment type="caution">
    <text evidence="8">The sequence shown here is derived from an EMBL/GenBank/DDBJ whole genome shotgun (WGS) entry which is preliminary data.</text>
</comment>
<dbReference type="PANTHER" id="PTHR33238:SF7">
    <property type="entry name" value="IRON-DEPENDENT TRANSCRIPTIONAL REGULATOR"/>
    <property type="match status" value="1"/>
</dbReference>
<dbReference type="InterPro" id="IPR036421">
    <property type="entry name" value="Fe_dep_repressor_sf"/>
</dbReference>
<dbReference type="AlphaFoldDB" id="A0A2N3I9A8"/>
<proteinExistence type="inferred from homology"/>
<dbReference type="InterPro" id="IPR050536">
    <property type="entry name" value="DtxR_MntR_Metal-Reg"/>
</dbReference>
<keyword evidence="5" id="KW-0804">Transcription</keyword>
<dbReference type="SUPFAM" id="SSF46785">
    <property type="entry name" value="Winged helix' DNA-binding domain"/>
    <property type="match status" value="1"/>
</dbReference>
<dbReference type="InterPro" id="IPR022689">
    <property type="entry name" value="Iron_dep_repressor"/>
</dbReference>
<dbReference type="InterPro" id="IPR036390">
    <property type="entry name" value="WH_DNA-bd_sf"/>
</dbReference>
<evidence type="ECO:0000313" key="9">
    <source>
        <dbReference type="Proteomes" id="UP000233387"/>
    </source>
</evidence>
<dbReference type="Pfam" id="PF04023">
    <property type="entry name" value="FeoA"/>
    <property type="match status" value="1"/>
</dbReference>
<accession>A0A2N3I9A8</accession>
<comment type="similarity">
    <text evidence="1">Belongs to the DtxR/MntR family.</text>
</comment>
<evidence type="ECO:0000259" key="7">
    <source>
        <dbReference type="PROSITE" id="PS50944"/>
    </source>
</evidence>
<dbReference type="PANTHER" id="PTHR33238">
    <property type="entry name" value="IRON (METAL) DEPENDENT REPRESSOR, DTXR FAMILY"/>
    <property type="match status" value="1"/>
</dbReference>
<dbReference type="InterPro" id="IPR038157">
    <property type="entry name" value="FeoA_core_dom"/>
</dbReference>
<evidence type="ECO:0000256" key="2">
    <source>
        <dbReference type="ARBA" id="ARBA00022386"/>
    </source>
</evidence>
<gene>
    <name evidence="8" type="ORF">Rain11_2228</name>
</gene>
<evidence type="ECO:0000256" key="4">
    <source>
        <dbReference type="ARBA" id="ARBA00023125"/>
    </source>
</evidence>
<dbReference type="InterPro" id="IPR036388">
    <property type="entry name" value="WH-like_DNA-bd_sf"/>
</dbReference>
<keyword evidence="3" id="KW-0805">Transcription regulation</keyword>
<evidence type="ECO:0000256" key="6">
    <source>
        <dbReference type="ARBA" id="ARBA00025185"/>
    </source>
</evidence>
<dbReference type="PROSITE" id="PS50944">
    <property type="entry name" value="HTH_DTXR"/>
    <property type="match status" value="1"/>
</dbReference>
<dbReference type="Gene3D" id="1.10.10.10">
    <property type="entry name" value="Winged helix-like DNA-binding domain superfamily/Winged helix DNA-binding domain"/>
    <property type="match status" value="1"/>
</dbReference>
<protein>
    <recommendedName>
        <fullName evidence="2">Transcriptional regulator MntR</fullName>
    </recommendedName>
</protein>
<keyword evidence="4" id="KW-0238">DNA-binding</keyword>
<dbReference type="Pfam" id="PF01325">
    <property type="entry name" value="Fe_dep_repress"/>
    <property type="match status" value="1"/>
</dbReference>
<keyword evidence="9" id="KW-1185">Reference proteome</keyword>
<dbReference type="GO" id="GO:0003700">
    <property type="term" value="F:DNA-binding transcription factor activity"/>
    <property type="evidence" value="ECO:0007669"/>
    <property type="project" value="InterPro"/>
</dbReference>
<dbReference type="EMBL" id="NKXO01000040">
    <property type="protein sequence ID" value="PKQ66887.1"/>
    <property type="molecule type" value="Genomic_DNA"/>
</dbReference>
<dbReference type="GO" id="GO:0003677">
    <property type="term" value="F:DNA binding"/>
    <property type="evidence" value="ECO:0007669"/>
    <property type="project" value="UniProtKB-KW"/>
</dbReference>
<dbReference type="Pfam" id="PF02742">
    <property type="entry name" value="Fe_dep_repr_C"/>
    <property type="match status" value="1"/>
</dbReference>
<evidence type="ECO:0000256" key="3">
    <source>
        <dbReference type="ARBA" id="ARBA00023015"/>
    </source>
</evidence>
<evidence type="ECO:0000256" key="5">
    <source>
        <dbReference type="ARBA" id="ARBA00023163"/>
    </source>
</evidence>
<dbReference type="SMART" id="SM00529">
    <property type="entry name" value="HTH_DTXR"/>
    <property type="match status" value="1"/>
</dbReference>
<dbReference type="Gene3D" id="1.10.60.10">
    <property type="entry name" value="Iron dependent repressor, metal binding and dimerisation domain"/>
    <property type="match status" value="1"/>
</dbReference>
<comment type="function">
    <text evidence="6">In the presence of manganese, represses expression of mntH and mntS. Up-regulates expression of mntP.</text>
</comment>
<dbReference type="GO" id="GO:0046914">
    <property type="term" value="F:transition metal ion binding"/>
    <property type="evidence" value="ECO:0007669"/>
    <property type="project" value="InterPro"/>
</dbReference>